<protein>
    <submittedName>
        <fullName evidence="3">Unannotated protein</fullName>
    </submittedName>
</protein>
<dbReference type="InterPro" id="IPR000073">
    <property type="entry name" value="AB_hydrolase_1"/>
</dbReference>
<name>A0A6J6NHK7_9ZZZZ</name>
<dbReference type="PANTHER" id="PTHR32268:SF11">
    <property type="entry name" value="HOMOSERINE O-ACETYLTRANSFERASE"/>
    <property type="match status" value="1"/>
</dbReference>
<dbReference type="NCBIfam" id="TIGR01392">
    <property type="entry name" value="homoserO_Ac_trn"/>
    <property type="match status" value="1"/>
</dbReference>
<reference evidence="3" key="1">
    <citation type="submission" date="2020-05" db="EMBL/GenBank/DDBJ databases">
        <authorList>
            <person name="Chiriac C."/>
            <person name="Salcher M."/>
            <person name="Ghai R."/>
            <person name="Kavagutti S V."/>
        </authorList>
    </citation>
    <scope>NUCLEOTIDE SEQUENCE</scope>
</reference>
<dbReference type="SUPFAM" id="SSF53474">
    <property type="entry name" value="alpha/beta-Hydrolases"/>
    <property type="match status" value="1"/>
</dbReference>
<proteinExistence type="inferred from homology"/>
<accession>A0A6J6NHK7</accession>
<sequence length="402" mass="43102">MTAPTPYGPLSYEGLTPASCAWRESDPVGDRLFFELGEFTTQSGFSFPQVQVAYETWGSLNADKSNAIYIAHALTGDSHVSGPAGVGHKTAGWWDSLVGPGRAIDTNEWFVVCANVLGGCQGTTGPASLAPDGRAWGSRFPVITVGDMVEVELLLTDALGIDSWALMLGPSLGGMRVIEWLVAHPDRVRGGLVLGTTAAVSADQIGTHVTQLSAIYADPGFNGGDYYDAAAGQGPHIGMGIARRIAHLTYRSSGELDERFGREIQNIDPHDVAEQTVGQPIAPFAITSYLDHHAEKLARRFDANTYVTLTNAMSLFDVGRGRGGVEAALGRVNVPLTVVAIDSDRLFPNRQQQQLVDLVPGADELHTVHSLHGHDGFLVEDEQVAYFVQQAVQRARTLRSVV</sequence>
<dbReference type="HAMAP" id="MF_00296">
    <property type="entry name" value="MetX_acyltransf"/>
    <property type="match status" value="1"/>
</dbReference>
<dbReference type="Pfam" id="PF00561">
    <property type="entry name" value="Abhydrolase_1"/>
    <property type="match status" value="1"/>
</dbReference>
<dbReference type="InterPro" id="IPR029058">
    <property type="entry name" value="AB_hydrolase_fold"/>
</dbReference>
<dbReference type="GO" id="GO:0004414">
    <property type="term" value="F:homoserine O-acetyltransferase activity"/>
    <property type="evidence" value="ECO:0007669"/>
    <property type="project" value="TreeGrafter"/>
</dbReference>
<keyword evidence="1" id="KW-0808">Transferase</keyword>
<dbReference type="PIRSF" id="PIRSF000443">
    <property type="entry name" value="Homoser_Ac_trans"/>
    <property type="match status" value="1"/>
</dbReference>
<dbReference type="AlphaFoldDB" id="A0A6J6NHK7"/>
<organism evidence="3">
    <name type="scientific">freshwater metagenome</name>
    <dbReference type="NCBI Taxonomy" id="449393"/>
    <lineage>
        <taxon>unclassified sequences</taxon>
        <taxon>metagenomes</taxon>
        <taxon>ecological metagenomes</taxon>
    </lineage>
</organism>
<dbReference type="GO" id="GO:0009086">
    <property type="term" value="P:methionine biosynthetic process"/>
    <property type="evidence" value="ECO:0007669"/>
    <property type="project" value="TreeGrafter"/>
</dbReference>
<dbReference type="Gene3D" id="3.40.50.1820">
    <property type="entry name" value="alpha/beta hydrolase"/>
    <property type="match status" value="1"/>
</dbReference>
<evidence type="ECO:0000256" key="1">
    <source>
        <dbReference type="ARBA" id="ARBA00022679"/>
    </source>
</evidence>
<dbReference type="GO" id="GO:0009092">
    <property type="term" value="P:homoserine metabolic process"/>
    <property type="evidence" value="ECO:0007669"/>
    <property type="project" value="TreeGrafter"/>
</dbReference>
<feature type="domain" description="AB hydrolase-1" evidence="2">
    <location>
        <begin position="67"/>
        <end position="372"/>
    </location>
</feature>
<dbReference type="NCBIfam" id="NF001209">
    <property type="entry name" value="PRK00175.1"/>
    <property type="match status" value="1"/>
</dbReference>
<dbReference type="EMBL" id="CAEZWW010000211">
    <property type="protein sequence ID" value="CAB4683943.1"/>
    <property type="molecule type" value="Genomic_DNA"/>
</dbReference>
<evidence type="ECO:0000313" key="3">
    <source>
        <dbReference type="EMBL" id="CAB4683943.1"/>
    </source>
</evidence>
<dbReference type="PANTHER" id="PTHR32268">
    <property type="entry name" value="HOMOSERINE O-ACETYLTRANSFERASE"/>
    <property type="match status" value="1"/>
</dbReference>
<gene>
    <name evidence="3" type="ORF">UFOPK2310_01413</name>
</gene>
<dbReference type="InterPro" id="IPR008220">
    <property type="entry name" value="HAT_MetX-like"/>
</dbReference>
<evidence type="ECO:0000259" key="2">
    <source>
        <dbReference type="Pfam" id="PF00561"/>
    </source>
</evidence>